<dbReference type="EMBL" id="QGNW01000005">
    <property type="protein sequence ID" value="RVX21353.1"/>
    <property type="molecule type" value="Genomic_DNA"/>
</dbReference>
<name>A0A438KJH4_VITVI</name>
<dbReference type="Proteomes" id="UP000288805">
    <property type="component" value="Unassembled WGS sequence"/>
</dbReference>
<accession>A0A438KJH4</accession>
<reference evidence="1 2" key="1">
    <citation type="journal article" date="2018" name="PLoS Genet.">
        <title>Population sequencing reveals clonal diversity and ancestral inbreeding in the grapevine cultivar Chardonnay.</title>
        <authorList>
            <person name="Roach M.J."/>
            <person name="Johnson D.L."/>
            <person name="Bohlmann J."/>
            <person name="van Vuuren H.J."/>
            <person name="Jones S.J."/>
            <person name="Pretorius I.S."/>
            <person name="Schmidt S.A."/>
            <person name="Borneman A.R."/>
        </authorList>
    </citation>
    <scope>NUCLEOTIDE SEQUENCE [LARGE SCALE GENOMIC DNA]</scope>
    <source>
        <strain evidence="2">cv. Chardonnay</strain>
        <tissue evidence="1">Leaf</tissue>
    </source>
</reference>
<comment type="caution">
    <text evidence="1">The sequence shown here is derived from an EMBL/GenBank/DDBJ whole genome shotgun (WGS) entry which is preliminary data.</text>
</comment>
<sequence length="170" mass="18895">MELVKGKIVGLIGERGRGFSSWIRFGERGLSLLLEGVELCCESCNTGGLEGRGKGFQVGAPKQQCRKIFALFSFVVQREEIFLNLPRRTGGRRGLEDSSKKVEEHWGEGKRLTLDWWSPKVGCLKEGALVKETWVRVLGLPLHLRGMEFFKRVGDACGGFVGVEVPTAEK</sequence>
<proteinExistence type="predicted"/>
<dbReference type="PANTHER" id="PTHR34427">
    <property type="entry name" value="DUF4283 DOMAIN PROTEIN"/>
    <property type="match status" value="1"/>
</dbReference>
<organism evidence="1 2">
    <name type="scientific">Vitis vinifera</name>
    <name type="common">Grape</name>
    <dbReference type="NCBI Taxonomy" id="29760"/>
    <lineage>
        <taxon>Eukaryota</taxon>
        <taxon>Viridiplantae</taxon>
        <taxon>Streptophyta</taxon>
        <taxon>Embryophyta</taxon>
        <taxon>Tracheophyta</taxon>
        <taxon>Spermatophyta</taxon>
        <taxon>Magnoliopsida</taxon>
        <taxon>eudicotyledons</taxon>
        <taxon>Gunneridae</taxon>
        <taxon>Pentapetalae</taxon>
        <taxon>rosids</taxon>
        <taxon>Vitales</taxon>
        <taxon>Vitaceae</taxon>
        <taxon>Viteae</taxon>
        <taxon>Vitis</taxon>
    </lineage>
</organism>
<dbReference type="PANTHER" id="PTHR34427:SF5">
    <property type="entry name" value="DUF4283 DOMAIN-CONTAINING PROTEIN"/>
    <property type="match status" value="1"/>
</dbReference>
<dbReference type="AlphaFoldDB" id="A0A438KJH4"/>
<evidence type="ECO:0000313" key="1">
    <source>
        <dbReference type="EMBL" id="RVX21353.1"/>
    </source>
</evidence>
<protein>
    <submittedName>
        <fullName evidence="1">Uncharacterized protein</fullName>
    </submittedName>
</protein>
<evidence type="ECO:0000313" key="2">
    <source>
        <dbReference type="Proteomes" id="UP000288805"/>
    </source>
</evidence>
<gene>
    <name evidence="1" type="ORF">CK203_002076</name>
</gene>